<dbReference type="OrthoDB" id="9801336at2"/>
<name>A0A1Z3N8B3_BDEBC</name>
<sequence>MSWLLSLLAIFILPCSVFAARKTEWSLHLDSKLEATVYPEEYGEDTNSELYDLELIPIYRWKYLESWRFFLRPVFVATPNNNSEEERYFFDPSEAYIRYQTDSSSLQAGYNLFTWGVTDGYNPVDIVNSKQYFDPLRSRKLGALSLLYSQSLGNWELDLVYIPQNRGSILPGTESRWLPREIFVPQTADNDLVLNLPENLRYDYSSRKNLGNALDNNYAFRLQRRGEFIDVALTGYEGASSFPFVEPVVTGTIVQVSPKTVIDVDPDVLLNTYNYRIRQGGLSLVMNQWNMLFKAVGSYTQSLEDNPNLQEWTNENVLGLEKTFNLGESGLLIAILQYSFVNTEKKNDSNLSITEIFRSAYMAGGRLTWKEVWGFNLLGLYDSVHGSTYQQYSLSRRFFDAWVLAATADLIQGSADTPLGVYGKNDSYSLSLSRSF</sequence>
<protein>
    <submittedName>
        <fullName evidence="2">Uncharacterized protein</fullName>
    </submittedName>
</protein>
<evidence type="ECO:0000313" key="2">
    <source>
        <dbReference type="EMBL" id="ASD63723.1"/>
    </source>
</evidence>
<dbReference type="AlphaFoldDB" id="A0A1Z3N8B3"/>
<keyword evidence="1" id="KW-0732">Signal</keyword>
<evidence type="ECO:0000256" key="1">
    <source>
        <dbReference type="SAM" id="SignalP"/>
    </source>
</evidence>
<evidence type="ECO:0000313" key="3">
    <source>
        <dbReference type="Proteomes" id="UP000197003"/>
    </source>
</evidence>
<proteinExistence type="predicted"/>
<gene>
    <name evidence="2" type="ORF">B9G79_09120</name>
</gene>
<feature type="signal peptide" evidence="1">
    <location>
        <begin position="1"/>
        <end position="19"/>
    </location>
</feature>
<dbReference type="EMBL" id="CP020946">
    <property type="protein sequence ID" value="ASD63723.1"/>
    <property type="molecule type" value="Genomic_DNA"/>
</dbReference>
<feature type="chain" id="PRO_5012509378" evidence="1">
    <location>
        <begin position="20"/>
        <end position="436"/>
    </location>
</feature>
<dbReference type="Proteomes" id="UP000197003">
    <property type="component" value="Chromosome"/>
</dbReference>
<dbReference type="RefSeq" id="WP_088565243.1">
    <property type="nucleotide sequence ID" value="NZ_CP020946.1"/>
</dbReference>
<reference evidence="2 3" key="1">
    <citation type="submission" date="2017-04" db="EMBL/GenBank/DDBJ databases">
        <title>Whole genome sequence of Bdellovibrio bacteriovorus strain SSB218315.</title>
        <authorList>
            <person name="Oyedara O."/>
            <person name="Rodriguez-Perez M.A."/>
        </authorList>
    </citation>
    <scope>NUCLEOTIDE SEQUENCE [LARGE SCALE GENOMIC DNA]</scope>
    <source>
        <strain evidence="2 3">SSB218315</strain>
    </source>
</reference>
<accession>A0A1Z3N8B3</accession>
<organism evidence="2 3">
    <name type="scientific">Bdellovibrio bacteriovorus</name>
    <dbReference type="NCBI Taxonomy" id="959"/>
    <lineage>
        <taxon>Bacteria</taxon>
        <taxon>Pseudomonadati</taxon>
        <taxon>Bdellovibrionota</taxon>
        <taxon>Bdellovibrionia</taxon>
        <taxon>Bdellovibrionales</taxon>
        <taxon>Pseudobdellovibrionaceae</taxon>
        <taxon>Bdellovibrio</taxon>
    </lineage>
</organism>